<gene>
    <name evidence="2" type="ORF">ZOSMA_1G00590</name>
</gene>
<dbReference type="OrthoDB" id="1862401at2759"/>
<proteinExistence type="predicted"/>
<evidence type="ECO:0000313" key="3">
    <source>
        <dbReference type="Proteomes" id="UP000036987"/>
    </source>
</evidence>
<dbReference type="Gene3D" id="3.30.559.10">
    <property type="entry name" value="Chloramphenicol acetyltransferase-like domain"/>
    <property type="match status" value="2"/>
</dbReference>
<evidence type="ECO:0000256" key="1">
    <source>
        <dbReference type="ARBA" id="ARBA00022679"/>
    </source>
</evidence>
<evidence type="ECO:0000313" key="2">
    <source>
        <dbReference type="EMBL" id="KMZ70088.1"/>
    </source>
</evidence>
<keyword evidence="3" id="KW-1185">Reference proteome</keyword>
<dbReference type="Pfam" id="PF02458">
    <property type="entry name" value="Transferase"/>
    <property type="match status" value="1"/>
</dbReference>
<comment type="caution">
    <text evidence="2">The sequence shown here is derived from an EMBL/GenBank/DDBJ whole genome shotgun (WGS) entry which is preliminary data.</text>
</comment>
<dbReference type="InterPro" id="IPR023213">
    <property type="entry name" value="CAT-like_dom_sf"/>
</dbReference>
<sequence>MPTQSISQISTTLVVPVSLPANAKERVHLTTWDVNFIAIRYMQMGHLFRLKLESPWSMDEIFDRLKRALAEVLVYYYPLAGRFVIEKVKDNDKGVFTYIDCAPRGVELVRATAKEICVDDILRPLFVPHFVRNLFPLDRAVNLDGHTVPLVGIKVTELADGIFIGCSHNHVVGDGISFTNFLNSFAEVSRGVNPITQPPVHERWFSDDSPPPIVLPFSKMEDLLVRRKPPVPKVAIFHFTSESIAKLKEKANKDTGNNKTISSFQALSGLVWRCITRARGFPETDLVTCHLTFDNRARLQPPCSPNYYGNNLTAIVSYATVGEILTNDLGWIGELLKKKVVAQTDGPIRESVVQWLNNRDKLMMAHSSMFDDHNIFFVGSPKFDLYGCDFGWGKAVAIRSGKSNNLDGIIMAYPGYEGEGSVDLEISLLPVTMSKLLLDDEFMTVISPTSVKQRQSTIFQSKL</sequence>
<dbReference type="AlphaFoldDB" id="A0A0K9PM06"/>
<dbReference type="PANTHER" id="PTHR31896:SF12">
    <property type="entry name" value="HXXXD-TYPE ACYL-TRANSFERASE FAMILY PROTEIN"/>
    <property type="match status" value="1"/>
</dbReference>
<reference evidence="3" key="1">
    <citation type="journal article" date="2016" name="Nature">
        <title>The genome of the seagrass Zostera marina reveals angiosperm adaptation to the sea.</title>
        <authorList>
            <person name="Olsen J.L."/>
            <person name="Rouze P."/>
            <person name="Verhelst B."/>
            <person name="Lin Y.-C."/>
            <person name="Bayer T."/>
            <person name="Collen J."/>
            <person name="Dattolo E."/>
            <person name="De Paoli E."/>
            <person name="Dittami S."/>
            <person name="Maumus F."/>
            <person name="Michel G."/>
            <person name="Kersting A."/>
            <person name="Lauritano C."/>
            <person name="Lohaus R."/>
            <person name="Toepel M."/>
            <person name="Tonon T."/>
            <person name="Vanneste K."/>
            <person name="Amirebrahimi M."/>
            <person name="Brakel J."/>
            <person name="Bostroem C."/>
            <person name="Chovatia M."/>
            <person name="Grimwood J."/>
            <person name="Jenkins J.W."/>
            <person name="Jueterbock A."/>
            <person name="Mraz A."/>
            <person name="Stam W.T."/>
            <person name="Tice H."/>
            <person name="Bornberg-Bauer E."/>
            <person name="Green P.J."/>
            <person name="Pearson G.A."/>
            <person name="Procaccini G."/>
            <person name="Duarte C.M."/>
            <person name="Schmutz J."/>
            <person name="Reusch T.B.H."/>
            <person name="Van de Peer Y."/>
        </authorList>
    </citation>
    <scope>NUCLEOTIDE SEQUENCE [LARGE SCALE GENOMIC DNA]</scope>
    <source>
        <strain evidence="3">cv. Finnish</strain>
    </source>
</reference>
<accession>A0A0K9PM06</accession>
<dbReference type="EMBL" id="LFYR01000729">
    <property type="protein sequence ID" value="KMZ70088.1"/>
    <property type="molecule type" value="Genomic_DNA"/>
</dbReference>
<dbReference type="InterPro" id="IPR051283">
    <property type="entry name" value="Sec_Metabolite_Acyltrans"/>
</dbReference>
<dbReference type="Proteomes" id="UP000036987">
    <property type="component" value="Unassembled WGS sequence"/>
</dbReference>
<dbReference type="STRING" id="29655.A0A0K9PM06"/>
<dbReference type="PANTHER" id="PTHR31896">
    <property type="entry name" value="FAMILY REGULATORY PROTEIN, PUTATIVE (AFU_ORTHOLOGUE AFUA_3G14730)-RELATED"/>
    <property type="match status" value="1"/>
</dbReference>
<organism evidence="2 3">
    <name type="scientific">Zostera marina</name>
    <name type="common">Eelgrass</name>
    <dbReference type="NCBI Taxonomy" id="29655"/>
    <lineage>
        <taxon>Eukaryota</taxon>
        <taxon>Viridiplantae</taxon>
        <taxon>Streptophyta</taxon>
        <taxon>Embryophyta</taxon>
        <taxon>Tracheophyta</taxon>
        <taxon>Spermatophyta</taxon>
        <taxon>Magnoliopsida</taxon>
        <taxon>Liliopsida</taxon>
        <taxon>Zosteraceae</taxon>
        <taxon>Zostera</taxon>
    </lineage>
</organism>
<protein>
    <submittedName>
        <fullName evidence="2">HXXXD-type acyl-transferase-like protein</fullName>
    </submittedName>
</protein>
<dbReference type="GO" id="GO:0016747">
    <property type="term" value="F:acyltransferase activity, transferring groups other than amino-acyl groups"/>
    <property type="evidence" value="ECO:0000318"/>
    <property type="project" value="GO_Central"/>
</dbReference>
<keyword evidence="1 2" id="KW-0808">Transferase</keyword>
<name>A0A0K9PM06_ZOSMR</name>
<dbReference type="GO" id="GO:0005737">
    <property type="term" value="C:cytoplasm"/>
    <property type="evidence" value="ECO:0000318"/>
    <property type="project" value="GO_Central"/>
</dbReference>
<dbReference type="OMA" id="QAYMGNA"/>